<keyword evidence="1" id="KW-0472">Membrane</keyword>
<dbReference type="NCBIfam" id="TIGR04057">
    <property type="entry name" value="SusC_RagA_signa"/>
    <property type="match status" value="1"/>
</dbReference>
<dbReference type="InterPro" id="IPR008969">
    <property type="entry name" value="CarboxyPept-like_regulatory"/>
</dbReference>
<comment type="caution">
    <text evidence="3">The sequence shown here is derived from an EMBL/GenBank/DDBJ whole genome shotgun (WGS) entry which is preliminary data.</text>
</comment>
<dbReference type="Pfam" id="PF13715">
    <property type="entry name" value="CarbopepD_reg_2"/>
    <property type="match status" value="1"/>
</dbReference>
<evidence type="ECO:0000256" key="1">
    <source>
        <dbReference type="PROSITE-ProRule" id="PRU01360"/>
    </source>
</evidence>
<dbReference type="Gene3D" id="3.55.50.30">
    <property type="match status" value="1"/>
</dbReference>
<keyword evidence="1" id="KW-1134">Transmembrane beta strand</keyword>
<dbReference type="Proteomes" id="UP000659124">
    <property type="component" value="Unassembled WGS sequence"/>
</dbReference>
<dbReference type="InterPro" id="IPR023996">
    <property type="entry name" value="TonB-dep_OMP_SusC/RagA"/>
</dbReference>
<dbReference type="RefSeq" id="WP_188091358.1">
    <property type="nucleotide sequence ID" value="NZ_JACVFC010000005.1"/>
</dbReference>
<evidence type="ECO:0000313" key="4">
    <source>
        <dbReference type="Proteomes" id="UP000659124"/>
    </source>
</evidence>
<reference evidence="3 4" key="1">
    <citation type="submission" date="2020-09" db="EMBL/GenBank/DDBJ databases">
        <title>Genome sequences of type strains of Chitinophaga qingshengii and Chitinophaga varians.</title>
        <authorList>
            <person name="Kittiwongwattana C."/>
        </authorList>
    </citation>
    <scope>NUCLEOTIDE SEQUENCE [LARGE SCALE GENOMIC DNA]</scope>
    <source>
        <strain evidence="3 4">JCM 30026</strain>
    </source>
</reference>
<keyword evidence="1" id="KW-0998">Cell outer membrane</keyword>
<dbReference type="InterPro" id="IPR039426">
    <property type="entry name" value="TonB-dep_rcpt-like"/>
</dbReference>
<keyword evidence="1" id="KW-0812">Transmembrane</keyword>
<keyword evidence="3" id="KW-0675">Receptor</keyword>
<comment type="similarity">
    <text evidence="1">Belongs to the TonB-dependent receptor family.</text>
</comment>
<dbReference type="InterPro" id="IPR037066">
    <property type="entry name" value="Plug_dom_sf"/>
</dbReference>
<name>A0ABR7TX90_9BACT</name>
<evidence type="ECO:0000259" key="2">
    <source>
        <dbReference type="Pfam" id="PF07715"/>
    </source>
</evidence>
<evidence type="ECO:0000313" key="3">
    <source>
        <dbReference type="EMBL" id="MBC9934243.1"/>
    </source>
</evidence>
<dbReference type="EMBL" id="JACVFC010000005">
    <property type="protein sequence ID" value="MBC9934243.1"/>
    <property type="molecule type" value="Genomic_DNA"/>
</dbReference>
<organism evidence="3 4">
    <name type="scientific">Chitinophaga qingshengii</name>
    <dbReference type="NCBI Taxonomy" id="1569794"/>
    <lineage>
        <taxon>Bacteria</taxon>
        <taxon>Pseudomonadati</taxon>
        <taxon>Bacteroidota</taxon>
        <taxon>Chitinophagia</taxon>
        <taxon>Chitinophagales</taxon>
        <taxon>Chitinophagaceae</taxon>
        <taxon>Chitinophaga</taxon>
    </lineage>
</organism>
<protein>
    <submittedName>
        <fullName evidence="3">TonB-dependent receptor</fullName>
    </submittedName>
</protein>
<feature type="domain" description="TonB-dependent receptor plug" evidence="2">
    <location>
        <begin position="213"/>
        <end position="336"/>
    </location>
</feature>
<keyword evidence="4" id="KW-1185">Reference proteome</keyword>
<proteinExistence type="inferred from homology"/>
<gene>
    <name evidence="3" type="ORF">ICL07_27900</name>
</gene>
<keyword evidence="1" id="KW-0813">Transport</keyword>
<dbReference type="SUPFAM" id="SSF49464">
    <property type="entry name" value="Carboxypeptidase regulatory domain-like"/>
    <property type="match status" value="1"/>
</dbReference>
<dbReference type="NCBIfam" id="TIGR04056">
    <property type="entry name" value="OMP_RagA_SusC"/>
    <property type="match status" value="1"/>
</dbReference>
<dbReference type="SUPFAM" id="SSF56935">
    <property type="entry name" value="Porins"/>
    <property type="match status" value="1"/>
</dbReference>
<dbReference type="PROSITE" id="PS52016">
    <property type="entry name" value="TONB_DEPENDENT_REC_3"/>
    <property type="match status" value="1"/>
</dbReference>
<dbReference type="Gene3D" id="2.170.130.10">
    <property type="entry name" value="TonB-dependent receptor, plug domain"/>
    <property type="match status" value="1"/>
</dbReference>
<accession>A0ABR7TX90</accession>
<dbReference type="Pfam" id="PF07715">
    <property type="entry name" value="Plug"/>
    <property type="match status" value="1"/>
</dbReference>
<dbReference type="Gene3D" id="2.60.40.1120">
    <property type="entry name" value="Carboxypeptidase-like, regulatory domain"/>
    <property type="match status" value="1"/>
</dbReference>
<sequence>MKFLATRIPTARPLWVILTIALLLAGTASYAQKVTVSLKNVPLEKVFSTLKQQTGYSFIWRGESAASYKSVSLECKDAQLEQVLKSFLDGLSLTYQITDRIVVVTRKENNPTPDNQVQAARLPVSGTITDDKGLPLPGVSVRVKGTTTGVTTDALGNYTVLVPAHNSILLCSSVGFETKEVSVNGQSSLYIVLQQKSNSLNDLVVVGYGTQQKKNLTSSVSSIKGSELTGVAVTNLDAALQGKAPGVQVVQNSGAPGDETYIRIRGNGSLFGENRPLYVIDGVPMSNLPAAQYGVSGDGQRITATNNINPNDIQSVEILKDAAATAIYGSRGANGVILITTKRGAEGKSRFNFSMYTGVSDIPKRLPLLNGDQFVDLFNESRTNAGMPLDPAIVKTGRNTNWQDAIFRSAPVSNYNLSISGGTPRTSHYVSVGYLDQTGTVVGVQHFKRFNGRANFDFMATDKMKIGVNLTGVHSINNRMDNSFSGQSVLALALIENPNDPIYNPNGTFYTDPNRHWTNPVMIAHSLRFQSIVDSYIGNLYGEYTIIPGLKFRTSFGFDNQHVTDDRYQSKIVNNQSPATGFVSVFSQFLWVNENTLSYTPALRNSKHKLVVLLGQSAQEANVRRISVSGNTNSTDIIQAVTGFTNLSSPLDYRSQWGLVSYFGRASYNFDDRYLLEGVLRTDGSSRFGANKKYGFFPSISAGWRIINEGFMKDQHFFSDLKLRGSIGVTGNNEGLGSDFPSLATYSTGYNYGAAAGIAPTSLSNRDLSWEATTSTNLALDMSFLDSRINVTVEAYRKMTNRLIFKLELPYTSGFNRTNGANIGQLMNKGLEIGINTENIRGKFTWNTNFNLYFNRNKITGLPETVAGDPSSSDFTESLPGSFYTSQPTSIFRVGEPVGSFFGYRNKGVDPATGNMIYDDINKDGKITAADRVILGNALPDFTGGLTNSFSYKGVDLSFFFYWSYGNKVYNQTRSMLERMSSYNNGDARTLNRWTPTNTQTDVPKAIFNDPVVPNSLTNGEVSQRFVEDGSFLRLKNVTVGYTFPTAMLKRVRISSARVYVSAQNLFLITNYSGYDPESQNQSVKNSQLGIDWAVQPQPRTFMAGLNLNF</sequence>
<dbReference type="InterPro" id="IPR012910">
    <property type="entry name" value="Plug_dom"/>
</dbReference>
<comment type="subcellular location">
    <subcellularLocation>
        <location evidence="1">Cell outer membrane</location>
        <topology evidence="1">Multi-pass membrane protein</topology>
    </subcellularLocation>
</comment>
<dbReference type="InterPro" id="IPR023997">
    <property type="entry name" value="TonB-dep_OMP_SusC/RagA_CS"/>
</dbReference>